<organism evidence="2 3">
    <name type="scientific">Microscilla marina ATCC 23134</name>
    <dbReference type="NCBI Taxonomy" id="313606"/>
    <lineage>
        <taxon>Bacteria</taxon>
        <taxon>Pseudomonadati</taxon>
        <taxon>Bacteroidota</taxon>
        <taxon>Cytophagia</taxon>
        <taxon>Cytophagales</taxon>
        <taxon>Microscillaceae</taxon>
        <taxon>Microscilla</taxon>
    </lineage>
</organism>
<dbReference type="Proteomes" id="UP000004095">
    <property type="component" value="Unassembled WGS sequence"/>
</dbReference>
<gene>
    <name evidence="2" type="ORF">M23134_04214</name>
</gene>
<protein>
    <submittedName>
        <fullName evidence="2">Uncharacterized protein</fullName>
    </submittedName>
</protein>
<keyword evidence="1" id="KW-0812">Transmembrane</keyword>
<evidence type="ECO:0000313" key="2">
    <source>
        <dbReference type="EMBL" id="EAY31381.1"/>
    </source>
</evidence>
<keyword evidence="1" id="KW-0472">Membrane</keyword>
<name>A1ZE73_MICM2</name>
<proteinExistence type="predicted"/>
<dbReference type="EMBL" id="AAWS01000003">
    <property type="protein sequence ID" value="EAY31381.1"/>
    <property type="molecule type" value="Genomic_DNA"/>
</dbReference>
<feature type="transmembrane region" description="Helical" evidence="1">
    <location>
        <begin position="34"/>
        <end position="66"/>
    </location>
</feature>
<keyword evidence="3" id="KW-1185">Reference proteome</keyword>
<dbReference type="AlphaFoldDB" id="A1ZE73"/>
<accession>A1ZE73</accession>
<keyword evidence="1" id="KW-1133">Transmembrane helix</keyword>
<evidence type="ECO:0000256" key="1">
    <source>
        <dbReference type="SAM" id="Phobius"/>
    </source>
</evidence>
<comment type="caution">
    <text evidence="2">The sequence shown here is derived from an EMBL/GenBank/DDBJ whole genome shotgun (WGS) entry which is preliminary data.</text>
</comment>
<evidence type="ECO:0000313" key="3">
    <source>
        <dbReference type="Proteomes" id="UP000004095"/>
    </source>
</evidence>
<reference evidence="2 3" key="1">
    <citation type="submission" date="2007-01" db="EMBL/GenBank/DDBJ databases">
        <authorList>
            <person name="Haygood M."/>
            <person name="Podell S."/>
            <person name="Anderson C."/>
            <person name="Hopkinson B."/>
            <person name="Roe K."/>
            <person name="Barbeau K."/>
            <person name="Gaasterland T."/>
            <person name="Ferriera S."/>
            <person name="Johnson J."/>
            <person name="Kravitz S."/>
            <person name="Beeson K."/>
            <person name="Sutton G."/>
            <person name="Rogers Y.-H."/>
            <person name="Friedman R."/>
            <person name="Frazier M."/>
            <person name="Venter J.C."/>
        </authorList>
    </citation>
    <scope>NUCLEOTIDE SEQUENCE [LARGE SCALE GENOMIC DNA]</scope>
    <source>
        <strain evidence="2 3">ATCC 23134</strain>
    </source>
</reference>
<sequence>MVWTDLIRHYLPNQQSFTCMTEKRVSGCFTLLKIMLFVGVLLFSLIFLLLQAFLITLFGGVLAVFIGRSFESRKHTVYYRFDFAPNGLTCTKRVAYSQSKQYVIAVQVPYATVINVRRNQGQTIQLASPQGQVWYDASSRTYNKVVIPAGVAQHPPIYDFLSAVAKYNRQLNP</sequence>